<name>A0ABT1PVY7_9ACTN</name>
<dbReference type="Proteomes" id="UP001057702">
    <property type="component" value="Unassembled WGS sequence"/>
</dbReference>
<reference evidence="2" key="1">
    <citation type="submission" date="2022-06" db="EMBL/GenBank/DDBJ databases">
        <title>Draft genome sequence of Streptomyces sp. RB6PN25 isolated from peat swamp forest in Thailand.</title>
        <authorList>
            <person name="Duangmal K."/>
            <person name="Klaysubun C."/>
        </authorList>
    </citation>
    <scope>NUCLEOTIDE SEQUENCE</scope>
    <source>
        <strain evidence="2">RB6PN25</strain>
    </source>
</reference>
<feature type="region of interest" description="Disordered" evidence="1">
    <location>
        <begin position="321"/>
        <end position="342"/>
    </location>
</feature>
<feature type="compositionally biased region" description="Low complexity" evidence="1">
    <location>
        <begin position="117"/>
        <end position="129"/>
    </location>
</feature>
<dbReference type="SUPFAM" id="SSF46785">
    <property type="entry name" value="Winged helix' DNA-binding domain"/>
    <property type="match status" value="2"/>
</dbReference>
<feature type="compositionally biased region" description="Basic and acidic residues" evidence="1">
    <location>
        <begin position="332"/>
        <end position="342"/>
    </location>
</feature>
<feature type="region of interest" description="Disordered" evidence="1">
    <location>
        <begin position="1"/>
        <end position="22"/>
    </location>
</feature>
<feature type="compositionally biased region" description="Low complexity" evidence="1">
    <location>
        <begin position="183"/>
        <end position="197"/>
    </location>
</feature>
<feature type="compositionally biased region" description="Polar residues" evidence="1">
    <location>
        <begin position="144"/>
        <end position="157"/>
    </location>
</feature>
<sequence>MSTLTHQPETPSPTTPDPTALTGAQARLWAALTRMPGATAAELATTAQIGRSTAGKTLTALETSGMTHRHPGGFDGKRRLPDRWYATTAPSPDVSRSPDSQPATTPHCEPQTEAPSATAQTAADVTQQPPTAPEPEPSPDRPTITSVDGTPESSGQRKTPPEPRSDTTTPHTSHDGSRDDHGTQAPTAPLPTTTEQPDGTPTPAPSPEVRAGDDESSSGSRRPAMADETVAAALAELVSDGQAETDTAGDDSPPFRATAVYGGKQRRAPGELRSRVLTFLRDRPGEEWGPTGLSRQLGASSGAISNALDRLVALGLARRTGEKPRRFTAATADEHDPQSQAR</sequence>
<evidence type="ECO:0000313" key="2">
    <source>
        <dbReference type="EMBL" id="MCQ4081836.1"/>
    </source>
</evidence>
<dbReference type="InterPro" id="IPR036390">
    <property type="entry name" value="WH_DNA-bd_sf"/>
</dbReference>
<feature type="compositionally biased region" description="Basic and acidic residues" evidence="1">
    <location>
        <begin position="172"/>
        <end position="182"/>
    </location>
</feature>
<dbReference type="Gene3D" id="1.10.10.10">
    <property type="entry name" value="Winged helix-like DNA-binding domain superfamily/Winged helix DNA-binding domain"/>
    <property type="match status" value="2"/>
</dbReference>
<organism evidence="2 3">
    <name type="scientific">Streptomyces humicola</name>
    <dbReference type="NCBI Taxonomy" id="2953240"/>
    <lineage>
        <taxon>Bacteria</taxon>
        <taxon>Bacillati</taxon>
        <taxon>Actinomycetota</taxon>
        <taxon>Actinomycetes</taxon>
        <taxon>Kitasatosporales</taxon>
        <taxon>Streptomycetaceae</taxon>
        <taxon>Streptomyces</taxon>
    </lineage>
</organism>
<dbReference type="RefSeq" id="WP_255920747.1">
    <property type="nucleotide sequence ID" value="NZ_JANFNG010000010.1"/>
</dbReference>
<dbReference type="CDD" id="cd00090">
    <property type="entry name" value="HTH_ARSR"/>
    <property type="match status" value="1"/>
</dbReference>
<dbReference type="InterPro" id="IPR036388">
    <property type="entry name" value="WH-like_DNA-bd_sf"/>
</dbReference>
<feature type="region of interest" description="Disordered" evidence="1">
    <location>
        <begin position="49"/>
        <end position="267"/>
    </location>
</feature>
<accession>A0ABT1PVY7</accession>
<dbReference type="EMBL" id="JANFNG010000010">
    <property type="protein sequence ID" value="MCQ4081836.1"/>
    <property type="molecule type" value="Genomic_DNA"/>
</dbReference>
<evidence type="ECO:0000313" key="3">
    <source>
        <dbReference type="Proteomes" id="UP001057702"/>
    </source>
</evidence>
<evidence type="ECO:0008006" key="4">
    <source>
        <dbReference type="Google" id="ProtNLM"/>
    </source>
</evidence>
<evidence type="ECO:0000256" key="1">
    <source>
        <dbReference type="SAM" id="MobiDB-lite"/>
    </source>
</evidence>
<comment type="caution">
    <text evidence="2">The sequence shown here is derived from an EMBL/GenBank/DDBJ whole genome shotgun (WGS) entry which is preliminary data.</text>
</comment>
<dbReference type="InterPro" id="IPR011991">
    <property type="entry name" value="ArsR-like_HTH"/>
</dbReference>
<gene>
    <name evidence="2" type="ORF">NGB36_14770</name>
</gene>
<protein>
    <recommendedName>
        <fullName evidence="4">HTH marR-type domain-containing protein</fullName>
    </recommendedName>
</protein>
<feature type="compositionally biased region" description="Polar residues" evidence="1">
    <location>
        <begin position="49"/>
        <end position="66"/>
    </location>
</feature>
<proteinExistence type="predicted"/>
<keyword evidence="3" id="KW-1185">Reference proteome</keyword>